<dbReference type="PROSITE" id="PS00600">
    <property type="entry name" value="AA_TRANSFER_CLASS_3"/>
    <property type="match status" value="1"/>
</dbReference>
<dbReference type="InterPro" id="IPR003329">
    <property type="entry name" value="Cytidylyl_trans"/>
</dbReference>
<protein>
    <submittedName>
        <fullName evidence="3">3-aminobutyryl-CoA aminotransferase</fullName>
        <ecNumber evidence="3">2.6.1.-</ecNumber>
    </submittedName>
</protein>
<dbReference type="InterPro" id="IPR015422">
    <property type="entry name" value="PyrdxlP-dep_Trfase_small"/>
</dbReference>
<dbReference type="RefSeq" id="WP_173085335.1">
    <property type="nucleotide sequence ID" value="NZ_BLTE01000012.1"/>
</dbReference>
<keyword evidence="2" id="KW-0663">Pyridoxal phosphate</keyword>
<dbReference type="CDD" id="cd00610">
    <property type="entry name" value="OAT_like"/>
    <property type="match status" value="1"/>
</dbReference>
<comment type="caution">
    <text evidence="3">The sequence shown here is derived from an EMBL/GenBank/DDBJ whole genome shotgun (WGS) entry which is preliminary data.</text>
</comment>
<dbReference type="Pfam" id="PF02348">
    <property type="entry name" value="CTP_transf_3"/>
    <property type="match status" value="1"/>
</dbReference>
<reference evidence="3 4" key="1">
    <citation type="submission" date="2020-04" db="EMBL/GenBank/DDBJ databases">
        <authorList>
            <consortium name="Desulfovibrio sp. FSS-1 genome sequencing consortium"/>
            <person name="Shimoshige H."/>
            <person name="Kobayashi H."/>
            <person name="Maekawa T."/>
        </authorList>
    </citation>
    <scope>NUCLEOTIDE SEQUENCE [LARGE SCALE GENOMIC DNA]</scope>
    <source>
        <strain evidence="3 4">SIID29052-01</strain>
    </source>
</reference>
<evidence type="ECO:0000313" key="3">
    <source>
        <dbReference type="EMBL" id="GFK94860.1"/>
    </source>
</evidence>
<dbReference type="InterPro" id="IPR049704">
    <property type="entry name" value="Aminotrans_3_PPA_site"/>
</dbReference>
<organism evidence="3 4">
    <name type="scientific">Fundidesulfovibrio magnetotacticus</name>
    <dbReference type="NCBI Taxonomy" id="2730080"/>
    <lineage>
        <taxon>Bacteria</taxon>
        <taxon>Pseudomonadati</taxon>
        <taxon>Thermodesulfobacteriota</taxon>
        <taxon>Desulfovibrionia</taxon>
        <taxon>Desulfovibrionales</taxon>
        <taxon>Desulfovibrionaceae</taxon>
        <taxon>Fundidesulfovibrio</taxon>
    </lineage>
</organism>
<dbReference type="AlphaFoldDB" id="A0A6V8LV76"/>
<dbReference type="Gene3D" id="3.90.550.10">
    <property type="entry name" value="Spore Coat Polysaccharide Biosynthesis Protein SpsA, Chain A"/>
    <property type="match status" value="1"/>
</dbReference>
<gene>
    <name evidence="3" type="primary">kat</name>
    <name evidence="3" type="ORF">NNJEOMEG_02708</name>
</gene>
<dbReference type="Pfam" id="PF00202">
    <property type="entry name" value="Aminotran_3"/>
    <property type="match status" value="1"/>
</dbReference>
<proteinExistence type="predicted"/>
<accession>A0A6V8LV76</accession>
<keyword evidence="3" id="KW-0808">Transferase</keyword>
<evidence type="ECO:0000313" key="4">
    <source>
        <dbReference type="Proteomes" id="UP000494245"/>
    </source>
</evidence>
<name>A0A6V8LV76_9BACT</name>
<dbReference type="PANTHER" id="PTHR43713:SF3">
    <property type="entry name" value="GLUTAMATE-1-SEMIALDEHYDE 2,1-AMINOMUTASE 1, CHLOROPLASTIC-RELATED"/>
    <property type="match status" value="1"/>
</dbReference>
<dbReference type="CDD" id="cd02518">
    <property type="entry name" value="GT2_SpsF"/>
    <property type="match status" value="1"/>
</dbReference>
<dbReference type="PANTHER" id="PTHR43713">
    <property type="entry name" value="GLUTAMATE-1-SEMIALDEHYDE 2,1-AMINOMUTASE"/>
    <property type="match status" value="1"/>
</dbReference>
<dbReference type="Gene3D" id="3.90.1150.10">
    <property type="entry name" value="Aspartate Aminotransferase, domain 1"/>
    <property type="match status" value="1"/>
</dbReference>
<dbReference type="GO" id="GO:0030170">
    <property type="term" value="F:pyridoxal phosphate binding"/>
    <property type="evidence" value="ECO:0007669"/>
    <property type="project" value="InterPro"/>
</dbReference>
<dbReference type="SUPFAM" id="SSF53383">
    <property type="entry name" value="PLP-dependent transferases"/>
    <property type="match status" value="1"/>
</dbReference>
<dbReference type="EMBL" id="BLTE01000012">
    <property type="protein sequence ID" value="GFK94860.1"/>
    <property type="molecule type" value="Genomic_DNA"/>
</dbReference>
<dbReference type="Proteomes" id="UP000494245">
    <property type="component" value="Unassembled WGS sequence"/>
</dbReference>
<dbReference type="Gene3D" id="3.40.640.10">
    <property type="entry name" value="Type I PLP-dependent aspartate aminotransferase-like (Major domain)"/>
    <property type="match status" value="1"/>
</dbReference>
<dbReference type="InterPro" id="IPR015421">
    <property type="entry name" value="PyrdxlP-dep_Trfase_major"/>
</dbReference>
<dbReference type="InterPro" id="IPR015424">
    <property type="entry name" value="PyrdxlP-dep_Trfase"/>
</dbReference>
<reference evidence="3 4" key="2">
    <citation type="submission" date="2020-05" db="EMBL/GenBank/DDBJ databases">
        <title>Draft genome sequence of Desulfovibrio sp. strainFSS-1.</title>
        <authorList>
            <person name="Shimoshige H."/>
            <person name="Kobayashi H."/>
            <person name="Maekawa T."/>
        </authorList>
    </citation>
    <scope>NUCLEOTIDE SEQUENCE [LARGE SCALE GENOMIC DNA]</scope>
    <source>
        <strain evidence="3 4">SIID29052-01</strain>
    </source>
</reference>
<dbReference type="InterPro" id="IPR005814">
    <property type="entry name" value="Aminotrans_3"/>
</dbReference>
<evidence type="ECO:0000256" key="1">
    <source>
        <dbReference type="ARBA" id="ARBA00001933"/>
    </source>
</evidence>
<dbReference type="SUPFAM" id="SSF53448">
    <property type="entry name" value="Nucleotide-diphospho-sugar transferases"/>
    <property type="match status" value="1"/>
</dbReference>
<dbReference type="InterPro" id="IPR029044">
    <property type="entry name" value="Nucleotide-diphossugar_trans"/>
</dbReference>
<sequence>MSTVAVVQARMGSTRLPGKVLADIEGRPMLWRVVSRAARARLVDKVVVATSTDASDDPVAAFCLDEGIACHRGPLHDVLARFHGAAQTHAAHTVVRITADCPLLDPDVLDAVVALFRDTGCDYASNVERPSYPDGLDVEVMSAKALERAFTSADKPSEREHVTPWLRTRPDVARASLTHPQDLSGLRFTVDDARDLAFVREVYRRMAPGEAFGLADILELLRRSPDIATINEGTMSNEGYYRSLYQQAPVGAAPALRLEQSALLTERSRRVIPGMAQTFSKGTSQYVQGASPTFLARGKGCRVWDVDGNEYVDFVQGLLPNILGYAHDGVNQAVAKAMADGVSFTLPHPLEVELAERLTRLIPCAEMVRFGKNGSDATAGAVRAARAFTGRELVACCGYHGWQDWYIGTTTRNAGVPQAVRELTKPFPYNDLPALERLLEEHPGRFAAVIMEAFNFTEPAPGFLEGVKKLARKHGALLIFDEICTGFHFGLGGAQKLFGVIPDLACFGKAMGNGFPISCVVGRADVMRMYEECFFSFTFGGETASLAASMAVLDVLEHTDALDSIRANGQILQDGVNALAREAGLESRIRCTGRPNWSLLGFLDENGGGDMLLRSLFQQEMARRGVLILVTHNMSVSHDHATVSRALEAYASTFKTLAQWVSDADPAKHLAGPMIQPVFRVR</sequence>
<dbReference type="EC" id="2.6.1.-" evidence="3"/>
<dbReference type="GO" id="GO:0008483">
    <property type="term" value="F:transaminase activity"/>
    <property type="evidence" value="ECO:0007669"/>
    <property type="project" value="UniProtKB-KW"/>
</dbReference>
<comment type="cofactor">
    <cofactor evidence="1">
        <name>pyridoxal 5'-phosphate</name>
        <dbReference type="ChEBI" id="CHEBI:597326"/>
    </cofactor>
</comment>
<keyword evidence="4" id="KW-1185">Reference proteome</keyword>
<evidence type="ECO:0000256" key="2">
    <source>
        <dbReference type="ARBA" id="ARBA00022898"/>
    </source>
</evidence>
<keyword evidence="3" id="KW-0032">Aminotransferase</keyword>